<dbReference type="Gene3D" id="2.20.25.90">
    <property type="entry name" value="ADC-like domains"/>
    <property type="match status" value="1"/>
</dbReference>
<accession>A0A1G7WGX3</accession>
<dbReference type="STRING" id="83401.SAMN05421742_102196"/>
<dbReference type="Gene3D" id="3.40.50.740">
    <property type="match status" value="1"/>
</dbReference>
<keyword evidence="6" id="KW-0408">Iron</keyword>
<dbReference type="Pfam" id="PF00384">
    <property type="entry name" value="Molybdopterin"/>
    <property type="match status" value="1"/>
</dbReference>
<dbReference type="GO" id="GO:0043546">
    <property type="term" value="F:molybdopterin cofactor binding"/>
    <property type="evidence" value="ECO:0007669"/>
    <property type="project" value="InterPro"/>
</dbReference>
<evidence type="ECO:0000256" key="1">
    <source>
        <dbReference type="ARBA" id="ARBA00001942"/>
    </source>
</evidence>
<dbReference type="GO" id="GO:0046872">
    <property type="term" value="F:metal ion binding"/>
    <property type="evidence" value="ECO:0007669"/>
    <property type="project" value="UniProtKB-KW"/>
</dbReference>
<dbReference type="SUPFAM" id="SSF53706">
    <property type="entry name" value="Formate dehydrogenase/DMSO reductase, domains 1-3"/>
    <property type="match status" value="1"/>
</dbReference>
<dbReference type="InterPro" id="IPR006656">
    <property type="entry name" value="Mopterin_OxRdtase"/>
</dbReference>
<evidence type="ECO:0000256" key="2">
    <source>
        <dbReference type="ARBA" id="ARBA00010312"/>
    </source>
</evidence>
<dbReference type="Gene3D" id="3.40.228.10">
    <property type="entry name" value="Dimethylsulfoxide Reductase, domain 2"/>
    <property type="match status" value="1"/>
</dbReference>
<comment type="cofactor">
    <cofactor evidence="1">
        <name>Mo-bis(molybdopterin guanine dinucleotide)</name>
        <dbReference type="ChEBI" id="CHEBI:60539"/>
    </cofactor>
</comment>
<dbReference type="Gene3D" id="2.40.40.20">
    <property type="match status" value="1"/>
</dbReference>
<evidence type="ECO:0000256" key="7">
    <source>
        <dbReference type="ARBA" id="ARBA00023014"/>
    </source>
</evidence>
<dbReference type="PANTHER" id="PTHR43742:SF6">
    <property type="entry name" value="OXIDOREDUCTASE YYAE-RELATED"/>
    <property type="match status" value="1"/>
</dbReference>
<dbReference type="InterPro" id="IPR006657">
    <property type="entry name" value="MoPterin_dinucl-bd_dom"/>
</dbReference>
<keyword evidence="4" id="KW-0479">Metal-binding</keyword>
<dbReference type="AlphaFoldDB" id="A0A1G7WGX3"/>
<evidence type="ECO:0000313" key="10">
    <source>
        <dbReference type="Proteomes" id="UP000217076"/>
    </source>
</evidence>
<dbReference type="Gene3D" id="3.30.2070.10">
    <property type="entry name" value="Formate dehydrogenase/DMSO reductase"/>
    <property type="match status" value="1"/>
</dbReference>
<keyword evidence="10" id="KW-1185">Reference proteome</keyword>
<dbReference type="Pfam" id="PF01568">
    <property type="entry name" value="Molydop_binding"/>
    <property type="match status" value="1"/>
</dbReference>
<dbReference type="Proteomes" id="UP000217076">
    <property type="component" value="Unassembled WGS sequence"/>
</dbReference>
<evidence type="ECO:0000259" key="8">
    <source>
        <dbReference type="PROSITE" id="PS51669"/>
    </source>
</evidence>
<dbReference type="RefSeq" id="WP_092615792.1">
    <property type="nucleotide sequence ID" value="NZ_FNCV01000002.1"/>
</dbReference>
<keyword evidence="7" id="KW-0411">Iron-sulfur</keyword>
<proteinExistence type="inferred from homology"/>
<gene>
    <name evidence="9" type="ORF">SAMN05421742_102196</name>
</gene>
<keyword evidence="5" id="KW-0560">Oxidoreductase</keyword>
<dbReference type="GO" id="GO:0016491">
    <property type="term" value="F:oxidoreductase activity"/>
    <property type="evidence" value="ECO:0007669"/>
    <property type="project" value="UniProtKB-KW"/>
</dbReference>
<dbReference type="SMART" id="SM00926">
    <property type="entry name" value="Molybdop_Fe4S4"/>
    <property type="match status" value="1"/>
</dbReference>
<keyword evidence="3" id="KW-0500">Molybdenum</keyword>
<comment type="similarity">
    <text evidence="2">Belongs to the prokaryotic molybdopterin-containing oxidoreductase family.</text>
</comment>
<dbReference type="InterPro" id="IPR009010">
    <property type="entry name" value="Asp_de-COase-like_dom_sf"/>
</dbReference>
<evidence type="ECO:0000256" key="3">
    <source>
        <dbReference type="ARBA" id="ARBA00022505"/>
    </source>
</evidence>
<dbReference type="InterPro" id="IPR006655">
    <property type="entry name" value="Mopterin_OxRdtase_prok_CS"/>
</dbReference>
<organism evidence="9 10">
    <name type="scientific">Roseospirillum parvum</name>
    <dbReference type="NCBI Taxonomy" id="83401"/>
    <lineage>
        <taxon>Bacteria</taxon>
        <taxon>Pseudomonadati</taxon>
        <taxon>Pseudomonadota</taxon>
        <taxon>Alphaproteobacteria</taxon>
        <taxon>Rhodospirillales</taxon>
        <taxon>Rhodospirillaceae</taxon>
        <taxon>Roseospirillum</taxon>
    </lineage>
</organism>
<dbReference type="PROSITE" id="PS51669">
    <property type="entry name" value="4FE4S_MOW_BIS_MGD"/>
    <property type="match status" value="1"/>
</dbReference>
<dbReference type="CDD" id="cd02766">
    <property type="entry name" value="MopB_3"/>
    <property type="match status" value="1"/>
</dbReference>
<dbReference type="PANTHER" id="PTHR43742">
    <property type="entry name" value="TRIMETHYLAMINE-N-OXIDE REDUCTASE"/>
    <property type="match status" value="1"/>
</dbReference>
<dbReference type="InterPro" id="IPR006963">
    <property type="entry name" value="Mopterin_OxRdtase_4Fe-4S_dom"/>
</dbReference>
<name>A0A1G7WGX3_9PROT</name>
<dbReference type="OrthoDB" id="9816402at2"/>
<dbReference type="EMBL" id="FNCV01000002">
    <property type="protein sequence ID" value="SDG71233.1"/>
    <property type="molecule type" value="Genomic_DNA"/>
</dbReference>
<dbReference type="PROSITE" id="PS00490">
    <property type="entry name" value="MOLYBDOPTERIN_PROK_2"/>
    <property type="match status" value="1"/>
</dbReference>
<dbReference type="InterPro" id="IPR050612">
    <property type="entry name" value="Prok_Mopterin_Oxidored"/>
</dbReference>
<evidence type="ECO:0000256" key="6">
    <source>
        <dbReference type="ARBA" id="ARBA00023004"/>
    </source>
</evidence>
<dbReference type="SUPFAM" id="SSF50692">
    <property type="entry name" value="ADC-like"/>
    <property type="match status" value="1"/>
</dbReference>
<feature type="domain" description="4Fe-4S Mo/W bis-MGD-type" evidence="8">
    <location>
        <begin position="4"/>
        <end position="62"/>
    </location>
</feature>
<reference evidence="10" key="1">
    <citation type="submission" date="2016-10" db="EMBL/GenBank/DDBJ databases">
        <authorList>
            <person name="Varghese N."/>
            <person name="Submissions S."/>
        </authorList>
    </citation>
    <scope>NUCLEOTIDE SEQUENCE [LARGE SCALE GENOMIC DNA]</scope>
    <source>
        <strain evidence="10">930I</strain>
    </source>
</reference>
<dbReference type="GO" id="GO:0051536">
    <property type="term" value="F:iron-sulfur cluster binding"/>
    <property type="evidence" value="ECO:0007669"/>
    <property type="project" value="UniProtKB-KW"/>
</dbReference>
<evidence type="ECO:0000313" key="9">
    <source>
        <dbReference type="EMBL" id="SDG71233.1"/>
    </source>
</evidence>
<evidence type="ECO:0000256" key="5">
    <source>
        <dbReference type="ARBA" id="ARBA00023002"/>
    </source>
</evidence>
<sequence>MSAPERVFSVCPHDCPSTCALEVERLNAHTVGRLHGAKGQGYTDGVICAKVARYAERVHHPERLATPLRRTGPKGGGDFAPISWDDALDEIAEGFTRTVQSHGAEAVWPYNYAGTMGLLQRDGLKRLPHLLGYSRQKGTICSTIATAGWLAGVGAKRGLDPREMAEAEVILIWGANPVHTQVNVMAWVAKAVKGHGAKLMVVDPYRTATAEKADLHLMLRPGTDGALAAAMMQVLLAEGLADRAYLARLTDFDDTVEAHLMARTPEWAAAITGIEAETIRAAARLWGSTKKAFLRLGFGFTRSRNGAAAMHAATCLPAVTGAWQVRGGGALFANSDIYPIDTTLITAADGPHTGQRELDMSRLADILGGDAEALMGGPPVGAMLVQNTNPAAVNPDQRRVRAGLADAGMFLAVHEQFMTETAALADIILPATTFLEHDDLYKAGGHTHLQVARPVIAPFAEARPNHEVHRALAARLGAEHESFTMSAAEIVATTVVRSGLPPVESWDNATWLDRAPDFETAHFLNGFGGAEGRFRFKADWARTGAEGHRLPALPDHWAVIEEADAEHPFRLVTAPARNFLNTTFTETATSRAKEKAPEVKVHPGDLAALGLADGAAVALGNRRGRVRLTARAFDGVQRGVLIAETIWPGRDHAGGLGINALTSTDSPAPNGGAVFHDCAVWLAAAPADAA</sequence>
<protein>
    <submittedName>
        <fullName evidence="9">Anaerobic selenocysteine-containing dehydrogenase</fullName>
    </submittedName>
</protein>
<evidence type="ECO:0000256" key="4">
    <source>
        <dbReference type="ARBA" id="ARBA00022723"/>
    </source>
</evidence>